<accession>I4FZE1</accession>
<gene>
    <name evidence="1" type="ORF">MICAC_1520006</name>
</gene>
<comment type="caution">
    <text evidence="1">The sequence shown here is derived from an EMBL/GenBank/DDBJ whole genome shotgun (WGS) entry which is preliminary data.</text>
</comment>
<evidence type="ECO:0000313" key="1">
    <source>
        <dbReference type="EMBL" id="CCI01052.1"/>
    </source>
</evidence>
<proteinExistence type="predicted"/>
<organism evidence="1 2">
    <name type="scientific">Microcystis aeruginosa PCC 9443</name>
    <dbReference type="NCBI Taxonomy" id="1160281"/>
    <lineage>
        <taxon>Bacteria</taxon>
        <taxon>Bacillati</taxon>
        <taxon>Cyanobacteriota</taxon>
        <taxon>Cyanophyceae</taxon>
        <taxon>Oscillatoriophycideae</taxon>
        <taxon>Chroococcales</taxon>
        <taxon>Microcystaceae</taxon>
        <taxon>Microcystis</taxon>
    </lineage>
</organism>
<protein>
    <submittedName>
        <fullName evidence="1">Uncharacterized protein</fullName>
    </submittedName>
</protein>
<dbReference type="AlphaFoldDB" id="I4FZE1"/>
<reference evidence="1 2" key="1">
    <citation type="submission" date="2012-04" db="EMBL/GenBank/DDBJ databases">
        <authorList>
            <person name="Genoscope - CEA"/>
        </authorList>
    </citation>
    <scope>NUCLEOTIDE SEQUENCE [LARGE SCALE GENOMIC DNA]</scope>
    <source>
        <strain evidence="1 2">9443</strain>
    </source>
</reference>
<sequence length="44" mass="5172">MKTFCQPSTNKITKQFLRKNRSIELDKEQAFQLEEVQETLLGSL</sequence>
<evidence type="ECO:0000313" key="2">
    <source>
        <dbReference type="Proteomes" id="UP000003480"/>
    </source>
</evidence>
<dbReference type="EMBL" id="CAIJ01000060">
    <property type="protein sequence ID" value="CCI01052.1"/>
    <property type="molecule type" value="Genomic_DNA"/>
</dbReference>
<name>I4FZE1_MICAE</name>
<dbReference type="Proteomes" id="UP000003480">
    <property type="component" value="Unassembled WGS sequence"/>
</dbReference>
<dbReference type="HOGENOM" id="CLU_3218619_0_0_3"/>